<evidence type="ECO:0000256" key="5">
    <source>
        <dbReference type="ARBA" id="ARBA00022840"/>
    </source>
</evidence>
<dbReference type="Gene3D" id="3.40.1390.10">
    <property type="entry name" value="MurE/MurF, N-terminal domain"/>
    <property type="match status" value="1"/>
</dbReference>
<evidence type="ECO:0000256" key="2">
    <source>
        <dbReference type="ARBA" id="ARBA00022598"/>
    </source>
</evidence>
<sequence>MRFRASDVAAATGGRLHGPDVAIDGVCFDSRALQPVQLFVPLVAERDGHEFIGEAMHRGAAAYLTSRPTGTVSGTAIEVPDTLRALMALAALLRGRLDGPVIGITGSVGKTSTKDLAWAALAASRRTWANERSFNNEQGLPTTLLNTPDDTEVLVLEMGMRGHGEIAELCRIARPTLGVVTRVAEAHSDRVGGIEGVARAKGELVESLPPTGVAILNYDDIRVRAMAERTSAAIVYYGESADSAVHVRVSQVRLDDIARPTFALDTPWGSATVHLGVSGRHMVHNAAAALACVGAVGGDLLAGAAALSDVGMTSMRMEIQRTAAGATILNDSYNANPTSMRAALDALAVLPASRRVAVLGLMAEIADAEAEHRSIVAYARGHGIEVLAVGTDLYGLTPVTDAVAALGSLAGGDAVLVKGSRVVGLERVAAALLLDPSVDALDIAPPRQP</sequence>
<keyword evidence="9" id="KW-0961">Cell wall biogenesis/degradation</keyword>
<dbReference type="InterPro" id="IPR004101">
    <property type="entry name" value="Mur_ligase_C"/>
</dbReference>
<dbReference type="PANTHER" id="PTHR43024">
    <property type="entry name" value="UDP-N-ACETYLMURAMOYL-TRIPEPTIDE--D-ALANYL-D-ALANINE LIGASE"/>
    <property type="match status" value="1"/>
</dbReference>
<dbReference type="SUPFAM" id="SSF63418">
    <property type="entry name" value="MurE/MurF N-terminal domain"/>
    <property type="match status" value="1"/>
</dbReference>
<dbReference type="Pfam" id="PF08245">
    <property type="entry name" value="Mur_ligase_M"/>
    <property type="match status" value="1"/>
</dbReference>
<evidence type="ECO:0000256" key="10">
    <source>
        <dbReference type="ARBA" id="ARBA00031461"/>
    </source>
</evidence>
<dbReference type="EMBL" id="CAFBMT010000001">
    <property type="protein sequence ID" value="CAB4909062.1"/>
    <property type="molecule type" value="Genomic_DNA"/>
</dbReference>
<name>A0A6J7BVC8_9ZZZZ</name>
<evidence type="ECO:0000313" key="17">
    <source>
        <dbReference type="EMBL" id="CAB4983243.1"/>
    </source>
</evidence>
<dbReference type="Gene3D" id="3.40.1190.10">
    <property type="entry name" value="Mur-like, catalytic domain"/>
    <property type="match status" value="1"/>
</dbReference>
<dbReference type="SUPFAM" id="SSF53623">
    <property type="entry name" value="MurD-like peptide ligases, catalytic domain"/>
    <property type="match status" value="1"/>
</dbReference>
<dbReference type="InterPro" id="IPR036615">
    <property type="entry name" value="Mur_ligase_C_dom_sf"/>
</dbReference>
<dbReference type="GO" id="GO:0047480">
    <property type="term" value="F:UDP-N-acetylmuramoyl-tripeptide-D-alanyl-D-alanine ligase activity"/>
    <property type="evidence" value="ECO:0007669"/>
    <property type="project" value="InterPro"/>
</dbReference>
<keyword evidence="2" id="KW-0436">Ligase</keyword>
<keyword evidence="1" id="KW-0963">Cytoplasm</keyword>
<dbReference type="EMBL" id="CAFBOL010000017">
    <property type="protein sequence ID" value="CAB4983243.1"/>
    <property type="molecule type" value="Genomic_DNA"/>
</dbReference>
<dbReference type="Pfam" id="PF02875">
    <property type="entry name" value="Mur_ligase_C"/>
    <property type="match status" value="1"/>
</dbReference>
<dbReference type="PANTHER" id="PTHR43024:SF1">
    <property type="entry name" value="UDP-N-ACETYLMURAMOYL-TRIPEPTIDE--D-ALANYL-D-ALANINE LIGASE"/>
    <property type="match status" value="1"/>
</dbReference>
<reference evidence="15" key="1">
    <citation type="submission" date="2020-05" db="EMBL/GenBank/DDBJ databases">
        <authorList>
            <person name="Chiriac C."/>
            <person name="Salcher M."/>
            <person name="Ghai R."/>
            <person name="Kavagutti S V."/>
        </authorList>
    </citation>
    <scope>NUCLEOTIDE SEQUENCE</scope>
</reference>
<keyword evidence="4" id="KW-0547">Nucleotide-binding</keyword>
<evidence type="ECO:0000313" key="16">
    <source>
        <dbReference type="EMBL" id="CAB4909062.1"/>
    </source>
</evidence>
<evidence type="ECO:0000256" key="9">
    <source>
        <dbReference type="ARBA" id="ARBA00023316"/>
    </source>
</evidence>
<evidence type="ECO:0000313" key="13">
    <source>
        <dbReference type="EMBL" id="CAB4364756.1"/>
    </source>
</evidence>
<feature type="domain" description="Mur ligase central" evidence="12">
    <location>
        <begin position="104"/>
        <end position="293"/>
    </location>
</feature>
<dbReference type="GO" id="GO:0051301">
    <property type="term" value="P:cell division"/>
    <property type="evidence" value="ECO:0007669"/>
    <property type="project" value="UniProtKB-KW"/>
</dbReference>
<dbReference type="InterPro" id="IPR035911">
    <property type="entry name" value="MurE/MurF_N"/>
</dbReference>
<evidence type="ECO:0000256" key="8">
    <source>
        <dbReference type="ARBA" id="ARBA00023306"/>
    </source>
</evidence>
<dbReference type="GO" id="GO:0008360">
    <property type="term" value="P:regulation of cell shape"/>
    <property type="evidence" value="ECO:0007669"/>
    <property type="project" value="UniProtKB-KW"/>
</dbReference>
<protein>
    <recommendedName>
        <fullName evidence="10">UDP-MurNAc-pentapeptide synthetase</fullName>
    </recommendedName>
</protein>
<dbReference type="GO" id="GO:0071555">
    <property type="term" value="P:cell wall organization"/>
    <property type="evidence" value="ECO:0007669"/>
    <property type="project" value="UniProtKB-KW"/>
</dbReference>
<evidence type="ECO:0000256" key="4">
    <source>
        <dbReference type="ARBA" id="ARBA00022741"/>
    </source>
</evidence>
<dbReference type="GO" id="GO:0005524">
    <property type="term" value="F:ATP binding"/>
    <property type="evidence" value="ECO:0007669"/>
    <property type="project" value="UniProtKB-KW"/>
</dbReference>
<dbReference type="NCBIfam" id="TIGR01143">
    <property type="entry name" value="murF"/>
    <property type="match status" value="1"/>
</dbReference>
<dbReference type="HAMAP" id="MF_02019">
    <property type="entry name" value="MurF"/>
    <property type="match status" value="1"/>
</dbReference>
<keyword evidence="5" id="KW-0067">ATP-binding</keyword>
<evidence type="ECO:0000259" key="11">
    <source>
        <dbReference type="Pfam" id="PF02875"/>
    </source>
</evidence>
<keyword evidence="3" id="KW-0132">Cell division</keyword>
<dbReference type="Gene3D" id="3.90.190.20">
    <property type="entry name" value="Mur ligase, C-terminal domain"/>
    <property type="match status" value="1"/>
</dbReference>
<dbReference type="EMBL" id="CAEZYF010000033">
    <property type="protein sequence ID" value="CAB4746074.1"/>
    <property type="molecule type" value="Genomic_DNA"/>
</dbReference>
<gene>
    <name evidence="14" type="ORF">UFOPK2656_03235</name>
    <name evidence="15" type="ORF">UFOPK3267_00914</name>
    <name evidence="16" type="ORF">UFOPK3651_00027</name>
    <name evidence="17" type="ORF">UFOPK3931_00938</name>
    <name evidence="13" type="ORF">UFOPK4189_02515</name>
</gene>
<evidence type="ECO:0000256" key="7">
    <source>
        <dbReference type="ARBA" id="ARBA00022984"/>
    </source>
</evidence>
<evidence type="ECO:0000256" key="1">
    <source>
        <dbReference type="ARBA" id="ARBA00022490"/>
    </source>
</evidence>
<dbReference type="AlphaFoldDB" id="A0A6J7BVC8"/>
<dbReference type="EMBL" id="CAFBIY010000037">
    <property type="protein sequence ID" value="CAB4849390.1"/>
    <property type="molecule type" value="Genomic_DNA"/>
</dbReference>
<keyword evidence="6" id="KW-0133">Cell shape</keyword>
<evidence type="ECO:0000313" key="14">
    <source>
        <dbReference type="EMBL" id="CAB4746074.1"/>
    </source>
</evidence>
<evidence type="ECO:0000256" key="3">
    <source>
        <dbReference type="ARBA" id="ARBA00022618"/>
    </source>
</evidence>
<dbReference type="InterPro" id="IPR005863">
    <property type="entry name" value="UDP-N-AcMur_synth"/>
</dbReference>
<dbReference type="InterPro" id="IPR013221">
    <property type="entry name" value="Mur_ligase_cen"/>
</dbReference>
<keyword evidence="7" id="KW-0573">Peptidoglycan synthesis</keyword>
<evidence type="ECO:0000313" key="15">
    <source>
        <dbReference type="EMBL" id="CAB4849390.1"/>
    </source>
</evidence>
<dbReference type="GO" id="GO:0009252">
    <property type="term" value="P:peptidoglycan biosynthetic process"/>
    <property type="evidence" value="ECO:0007669"/>
    <property type="project" value="UniProtKB-KW"/>
</dbReference>
<accession>A0A6J7BVC8</accession>
<dbReference type="InterPro" id="IPR051046">
    <property type="entry name" value="MurCDEF_CellWall_CoF430Synth"/>
</dbReference>
<evidence type="ECO:0000259" key="12">
    <source>
        <dbReference type="Pfam" id="PF08245"/>
    </source>
</evidence>
<keyword evidence="8" id="KW-0131">Cell cycle</keyword>
<proteinExistence type="inferred from homology"/>
<evidence type="ECO:0000256" key="6">
    <source>
        <dbReference type="ARBA" id="ARBA00022960"/>
    </source>
</evidence>
<dbReference type="SUPFAM" id="SSF53244">
    <property type="entry name" value="MurD-like peptide ligases, peptide-binding domain"/>
    <property type="match status" value="1"/>
</dbReference>
<dbReference type="EMBL" id="CAESGF010000018">
    <property type="protein sequence ID" value="CAB4364756.1"/>
    <property type="molecule type" value="Genomic_DNA"/>
</dbReference>
<feature type="domain" description="Mur ligase C-terminal" evidence="11">
    <location>
        <begin position="315"/>
        <end position="420"/>
    </location>
</feature>
<organism evidence="15">
    <name type="scientific">freshwater metagenome</name>
    <dbReference type="NCBI Taxonomy" id="449393"/>
    <lineage>
        <taxon>unclassified sequences</taxon>
        <taxon>metagenomes</taxon>
        <taxon>ecological metagenomes</taxon>
    </lineage>
</organism>
<dbReference type="InterPro" id="IPR036565">
    <property type="entry name" value="Mur-like_cat_sf"/>
</dbReference>